<dbReference type="Pfam" id="PF07980">
    <property type="entry name" value="SusD_RagB"/>
    <property type="match status" value="1"/>
</dbReference>
<dbReference type="CDD" id="cd08977">
    <property type="entry name" value="SusD"/>
    <property type="match status" value="1"/>
</dbReference>
<comment type="subcellular location">
    <subcellularLocation>
        <location evidence="1">Cell outer membrane</location>
    </subcellularLocation>
</comment>
<dbReference type="RefSeq" id="WP_142449325.1">
    <property type="nucleotide sequence ID" value="NZ_FXTA01000001.1"/>
</dbReference>
<feature type="domain" description="SusD-like N-terminal" evidence="8">
    <location>
        <begin position="69"/>
        <end position="233"/>
    </location>
</feature>
<keyword evidence="4" id="KW-0472">Membrane</keyword>
<dbReference type="InterPro" id="IPR011990">
    <property type="entry name" value="TPR-like_helical_dom_sf"/>
</dbReference>
<evidence type="ECO:0000259" key="8">
    <source>
        <dbReference type="Pfam" id="PF14322"/>
    </source>
</evidence>
<sequence>MKKIYITAFVLSTFFFTGCADDYLDVQQTETVSTKDIELYNNNTGAETFVTSIYNKFLNWDMTSFGWIGLSSITSDDADKGSSPGDTGTDKDVLDALTYNASNPSCESTFIANYDGINRCNQALNILPKLDKADAALRNRLAGEAKFLRAFMYFTLVKCYGGVPIVDHLPVPALEADRVMQLTRKTSAEVYAFIEADLNDAIAALPEKTAYSANEKSRVSKGAAYALLAKVSLYQKKWQQVIDNCNKVTGYSLVSDYASMYKATGKFDSESIFEIYAQGAVPAKGIEGYSNTQGARGTGGWGWGFNTPSQSLVNAYETGDVRKAATIIFRGQTLYDGRVVPNTVENERYNYKAYSSAYTDAWETDVDIKYLRYAEVILMKAEASNELGQTSAAIPLLNQIRNRAGLGNTGASSQADVRTAIWKERRVEMAFEHDRFFDLVRTGQAKAAFAIDGKTFTEGKNELFPIPSSFLSQAGGLSSQNPGY</sequence>
<evidence type="ECO:0000256" key="2">
    <source>
        <dbReference type="ARBA" id="ARBA00006275"/>
    </source>
</evidence>
<evidence type="ECO:0000313" key="11">
    <source>
        <dbReference type="Proteomes" id="UP000317289"/>
    </source>
</evidence>
<reference evidence="10 11" key="1">
    <citation type="submission" date="2017-05" db="EMBL/GenBank/DDBJ databases">
        <authorList>
            <person name="Varghese N."/>
            <person name="Submissions S."/>
        </authorList>
    </citation>
    <scope>NUCLEOTIDE SEQUENCE [LARGE SCALE GENOMIC DNA]</scope>
    <source>
        <strain evidence="10 11">DSM 19382</strain>
    </source>
</reference>
<feature type="chain" id="PRO_5043205483" evidence="6">
    <location>
        <begin position="21"/>
        <end position="484"/>
    </location>
</feature>
<dbReference type="Proteomes" id="UP000468990">
    <property type="component" value="Unassembled WGS sequence"/>
</dbReference>
<dbReference type="EMBL" id="WKKG01000013">
    <property type="protein sequence ID" value="MRX70358.1"/>
    <property type="molecule type" value="Genomic_DNA"/>
</dbReference>
<evidence type="ECO:0000313" key="12">
    <source>
        <dbReference type="Proteomes" id="UP000468990"/>
    </source>
</evidence>
<dbReference type="Proteomes" id="UP000317289">
    <property type="component" value="Unassembled WGS sequence"/>
</dbReference>
<gene>
    <name evidence="9" type="ORF">GJU42_20470</name>
    <name evidence="10" type="ORF">SAMN06265349_101655</name>
</gene>
<evidence type="ECO:0000313" key="9">
    <source>
        <dbReference type="EMBL" id="MRX70358.1"/>
    </source>
</evidence>
<evidence type="ECO:0000256" key="6">
    <source>
        <dbReference type="SAM" id="SignalP"/>
    </source>
</evidence>
<dbReference type="GO" id="GO:0009279">
    <property type="term" value="C:cell outer membrane"/>
    <property type="evidence" value="ECO:0007669"/>
    <property type="project" value="UniProtKB-SubCell"/>
</dbReference>
<evidence type="ECO:0000259" key="7">
    <source>
        <dbReference type="Pfam" id="PF07980"/>
    </source>
</evidence>
<feature type="domain" description="RagB/SusD" evidence="7">
    <location>
        <begin position="270"/>
        <end position="484"/>
    </location>
</feature>
<keyword evidence="12" id="KW-1185">Reference proteome</keyword>
<proteinExistence type="inferred from homology"/>
<evidence type="ECO:0000256" key="4">
    <source>
        <dbReference type="ARBA" id="ARBA00023136"/>
    </source>
</evidence>
<reference evidence="9 12" key="2">
    <citation type="submission" date="2019-11" db="EMBL/GenBank/DDBJ databases">
        <title>Flavobacterium resistens genome.</title>
        <authorList>
            <person name="Wilson V.M."/>
            <person name="Newman J.D."/>
        </authorList>
    </citation>
    <scope>NUCLEOTIDE SEQUENCE [LARGE SCALE GENOMIC DNA]</scope>
    <source>
        <strain evidence="9 12">DSM 19382</strain>
    </source>
</reference>
<dbReference type="PROSITE" id="PS51257">
    <property type="entry name" value="PROKAR_LIPOPROTEIN"/>
    <property type="match status" value="1"/>
</dbReference>
<evidence type="ECO:0000313" key="10">
    <source>
        <dbReference type="EMBL" id="SMO41737.1"/>
    </source>
</evidence>
<organism evidence="10 11">
    <name type="scientific">Flavobacterium resistens</name>
    <dbReference type="NCBI Taxonomy" id="443612"/>
    <lineage>
        <taxon>Bacteria</taxon>
        <taxon>Pseudomonadati</taxon>
        <taxon>Bacteroidota</taxon>
        <taxon>Flavobacteriia</taxon>
        <taxon>Flavobacteriales</taxon>
        <taxon>Flavobacteriaceae</taxon>
        <taxon>Flavobacterium</taxon>
    </lineage>
</organism>
<dbReference type="InterPro" id="IPR033985">
    <property type="entry name" value="SusD-like_N"/>
</dbReference>
<dbReference type="Pfam" id="PF14322">
    <property type="entry name" value="SusD-like_3"/>
    <property type="match status" value="1"/>
</dbReference>
<evidence type="ECO:0000256" key="5">
    <source>
        <dbReference type="ARBA" id="ARBA00023237"/>
    </source>
</evidence>
<dbReference type="InterPro" id="IPR012944">
    <property type="entry name" value="SusD_RagB_dom"/>
</dbReference>
<feature type="signal peptide" evidence="6">
    <location>
        <begin position="1"/>
        <end position="20"/>
    </location>
</feature>
<dbReference type="SUPFAM" id="SSF48452">
    <property type="entry name" value="TPR-like"/>
    <property type="match status" value="1"/>
</dbReference>
<dbReference type="EMBL" id="FXTA01000001">
    <property type="protein sequence ID" value="SMO41737.1"/>
    <property type="molecule type" value="Genomic_DNA"/>
</dbReference>
<keyword evidence="3 6" id="KW-0732">Signal</keyword>
<keyword evidence="5" id="KW-0998">Cell outer membrane</keyword>
<dbReference type="OrthoDB" id="5694214at2"/>
<evidence type="ECO:0000256" key="3">
    <source>
        <dbReference type="ARBA" id="ARBA00022729"/>
    </source>
</evidence>
<comment type="similarity">
    <text evidence="2">Belongs to the SusD family.</text>
</comment>
<dbReference type="AlphaFoldDB" id="A0A521B3P2"/>
<evidence type="ECO:0000256" key="1">
    <source>
        <dbReference type="ARBA" id="ARBA00004442"/>
    </source>
</evidence>
<dbReference type="Gene3D" id="1.25.40.390">
    <property type="match status" value="1"/>
</dbReference>
<protein>
    <submittedName>
        <fullName evidence="9">RagB/SusD family nutrient uptake outer membrane protein</fullName>
    </submittedName>
    <submittedName>
        <fullName evidence="10">Starch-binding associating with outer membrane</fullName>
    </submittedName>
</protein>
<accession>A0A521B3P2</accession>
<name>A0A521B3P2_9FLAO</name>